<evidence type="ECO:0000256" key="8">
    <source>
        <dbReference type="ARBA" id="ARBA00022845"/>
    </source>
</evidence>
<dbReference type="GO" id="GO:0003677">
    <property type="term" value="F:DNA binding"/>
    <property type="evidence" value="ECO:0007669"/>
    <property type="project" value="InterPro"/>
</dbReference>
<dbReference type="SMART" id="SM00382">
    <property type="entry name" value="AAA"/>
    <property type="match status" value="2"/>
</dbReference>
<accession>A0A0W8FZC9</accession>
<dbReference type="Gene3D" id="1.10.287.380">
    <property type="entry name" value="Valyl-tRNA synthetase, C-terminal domain"/>
    <property type="match status" value="1"/>
</dbReference>
<feature type="coiled-coil region" evidence="11">
    <location>
        <begin position="558"/>
        <end position="626"/>
    </location>
</feature>
<dbReference type="SUPFAM" id="SSF52540">
    <property type="entry name" value="P-loop containing nucleoside triphosphate hydrolases"/>
    <property type="match status" value="2"/>
</dbReference>
<dbReference type="InterPro" id="IPR003439">
    <property type="entry name" value="ABC_transporter-like_ATP-bd"/>
</dbReference>
<dbReference type="InterPro" id="IPR032524">
    <property type="entry name" value="ABC_tran_C"/>
</dbReference>
<evidence type="ECO:0000256" key="6">
    <source>
        <dbReference type="ARBA" id="ARBA00022801"/>
    </source>
</evidence>
<proteinExistence type="predicted"/>
<keyword evidence="10" id="KW-0648">Protein biosynthesis</keyword>
<keyword evidence="7" id="KW-0067">ATP-binding</keyword>
<evidence type="ECO:0000256" key="10">
    <source>
        <dbReference type="ARBA" id="ARBA00022917"/>
    </source>
</evidence>
<keyword evidence="9" id="KW-0694">RNA-binding</keyword>
<keyword evidence="2" id="KW-0820">tRNA-binding</keyword>
<dbReference type="PROSITE" id="PS00211">
    <property type="entry name" value="ABC_TRANSPORTER_1"/>
    <property type="match status" value="2"/>
</dbReference>
<evidence type="ECO:0000256" key="9">
    <source>
        <dbReference type="ARBA" id="ARBA00022884"/>
    </source>
</evidence>
<dbReference type="InterPro" id="IPR051309">
    <property type="entry name" value="ABCF_ATPase"/>
</dbReference>
<dbReference type="GO" id="GO:0016887">
    <property type="term" value="F:ATP hydrolysis activity"/>
    <property type="evidence" value="ECO:0007669"/>
    <property type="project" value="InterPro"/>
</dbReference>
<evidence type="ECO:0000256" key="3">
    <source>
        <dbReference type="ARBA" id="ARBA00022730"/>
    </source>
</evidence>
<keyword evidence="5" id="KW-0547">Nucleotide-binding</keyword>
<name>A0A0W8FZC9_9ZZZZ</name>
<dbReference type="Pfam" id="PF16326">
    <property type="entry name" value="ABC_tran_CTD"/>
    <property type="match status" value="1"/>
</dbReference>
<dbReference type="PANTHER" id="PTHR42855:SF1">
    <property type="entry name" value="ABC TRANSPORTER DOMAIN-CONTAINING PROTEIN"/>
    <property type="match status" value="1"/>
</dbReference>
<dbReference type="GO" id="GO:0019843">
    <property type="term" value="F:rRNA binding"/>
    <property type="evidence" value="ECO:0007669"/>
    <property type="project" value="UniProtKB-KW"/>
</dbReference>
<dbReference type="GO" id="GO:0000049">
    <property type="term" value="F:tRNA binding"/>
    <property type="evidence" value="ECO:0007669"/>
    <property type="project" value="UniProtKB-KW"/>
</dbReference>
<keyword evidence="11" id="KW-0175">Coiled coil</keyword>
<dbReference type="InterPro" id="IPR017871">
    <property type="entry name" value="ABC_transporter-like_CS"/>
</dbReference>
<dbReference type="InterPro" id="IPR027417">
    <property type="entry name" value="P-loop_NTPase"/>
</dbReference>
<reference evidence="13" key="1">
    <citation type="journal article" date="2015" name="Proc. Natl. Acad. Sci. U.S.A.">
        <title>Networks of energetic and metabolic interactions define dynamics in microbial communities.</title>
        <authorList>
            <person name="Embree M."/>
            <person name="Liu J.K."/>
            <person name="Al-Bassam M.M."/>
            <person name="Zengler K."/>
        </authorList>
    </citation>
    <scope>NUCLEOTIDE SEQUENCE</scope>
</reference>
<comment type="caution">
    <text evidence="13">The sequence shown here is derived from an EMBL/GenBank/DDBJ whole genome shotgun (WGS) entry which is preliminary data.</text>
</comment>
<keyword evidence="1" id="KW-0963">Cytoplasm</keyword>
<dbReference type="EMBL" id="LNQE01000500">
    <property type="protein sequence ID" value="KUG26251.1"/>
    <property type="molecule type" value="Genomic_DNA"/>
</dbReference>
<dbReference type="PANTHER" id="PTHR42855">
    <property type="entry name" value="ABC TRANSPORTER ATP-BINDING SUBUNIT"/>
    <property type="match status" value="1"/>
</dbReference>
<evidence type="ECO:0000256" key="4">
    <source>
        <dbReference type="ARBA" id="ARBA00022737"/>
    </source>
</evidence>
<dbReference type="GO" id="GO:0006417">
    <property type="term" value="P:regulation of translation"/>
    <property type="evidence" value="ECO:0007669"/>
    <property type="project" value="UniProtKB-KW"/>
</dbReference>
<evidence type="ECO:0000256" key="7">
    <source>
        <dbReference type="ARBA" id="ARBA00022840"/>
    </source>
</evidence>
<dbReference type="InterPro" id="IPR032781">
    <property type="entry name" value="ABC_tran_Xtn"/>
</dbReference>
<gene>
    <name evidence="13" type="ORF">ASZ90_003913</name>
</gene>
<evidence type="ECO:0000256" key="2">
    <source>
        <dbReference type="ARBA" id="ARBA00022555"/>
    </source>
</evidence>
<evidence type="ECO:0000259" key="12">
    <source>
        <dbReference type="PROSITE" id="PS50893"/>
    </source>
</evidence>
<keyword evidence="8" id="KW-0810">Translation regulation</keyword>
<dbReference type="PROSITE" id="PS50893">
    <property type="entry name" value="ABC_TRANSPORTER_2"/>
    <property type="match status" value="2"/>
</dbReference>
<evidence type="ECO:0000256" key="11">
    <source>
        <dbReference type="SAM" id="Coils"/>
    </source>
</evidence>
<organism evidence="13">
    <name type="scientific">hydrocarbon metagenome</name>
    <dbReference type="NCBI Taxonomy" id="938273"/>
    <lineage>
        <taxon>unclassified sequences</taxon>
        <taxon>metagenomes</taxon>
        <taxon>ecological metagenomes</taxon>
    </lineage>
</organism>
<evidence type="ECO:0000256" key="5">
    <source>
        <dbReference type="ARBA" id="ARBA00022741"/>
    </source>
</evidence>
<evidence type="ECO:0000313" key="13">
    <source>
        <dbReference type="EMBL" id="KUG26251.1"/>
    </source>
</evidence>
<dbReference type="InterPro" id="IPR037118">
    <property type="entry name" value="Val-tRNA_synth_C_sf"/>
</dbReference>
<dbReference type="GO" id="GO:0005524">
    <property type="term" value="F:ATP binding"/>
    <property type="evidence" value="ECO:0007669"/>
    <property type="project" value="UniProtKB-KW"/>
</dbReference>
<dbReference type="GO" id="GO:0006412">
    <property type="term" value="P:translation"/>
    <property type="evidence" value="ECO:0007669"/>
    <property type="project" value="UniProtKB-KW"/>
</dbReference>
<dbReference type="InterPro" id="IPR003593">
    <property type="entry name" value="AAA+_ATPase"/>
</dbReference>
<keyword evidence="6" id="KW-0378">Hydrolase</keyword>
<dbReference type="Pfam" id="PF12848">
    <property type="entry name" value="ABC_tran_Xtn"/>
    <property type="match status" value="1"/>
</dbReference>
<feature type="domain" description="ABC transporter" evidence="12">
    <location>
        <begin position="312"/>
        <end position="529"/>
    </location>
</feature>
<dbReference type="FunFam" id="3.40.50.300:FF:000011">
    <property type="entry name" value="Putative ABC transporter ATP-binding component"/>
    <property type="match status" value="1"/>
</dbReference>
<dbReference type="CDD" id="cd03221">
    <property type="entry name" value="ABCF_EF-3"/>
    <property type="match status" value="2"/>
</dbReference>
<dbReference type="AlphaFoldDB" id="A0A0W8FZC9"/>
<protein>
    <submittedName>
        <fullName evidence="13">Atpase component of abc transporter</fullName>
    </submittedName>
</protein>
<keyword evidence="4" id="KW-0677">Repeat</keyword>
<dbReference type="FunFam" id="3.40.50.300:FF:000183">
    <property type="entry name" value="ABC transporter ATP-binding protein yjjK"/>
    <property type="match status" value="1"/>
</dbReference>
<dbReference type="Pfam" id="PF00005">
    <property type="entry name" value="ABC_tran"/>
    <property type="match status" value="2"/>
</dbReference>
<sequence length="626" mass="72017">MTEVILTAMELEVHFGEQVILNKASLSIHEGERIGLIGRNGAGKSTFLKVITGLQQPDSGIVTKMKNLHISYLSQNFTLDESKTVYENILEGAENELTLLKEYDETSFESHRKHILEDIIIRRDSWNLDKRIDYLIKILDAPGKEKQIANLSGGEKRRIALCRALISKPDLLILDEPTNHLDTESIEWIEDFLASYNGTCIFVTHDRYFLDRIANRIVELSAGTFSSHQGNYTTYLINKSERQRVQEVEERKRQNFLKRELEWIRTGPKARRTKAKSRIDNYYEVASNSNFETELEVDLIIPPSERLGKKVVELKNVGVRFDDVILFQGFSYIFEPGKKIGIVGRNGTGKTTLLKLILGEFTSYSGKLEIGETTKFNYIDQARLLLNDNDKVIDAIGEGSDSILFGKQQLSIWTYLKRFLFTDDRINTFVGRLSGGEKSRLTLAKILSKGGNFLMLDEPTNDLDLPTLRILEEALIAFDGCVLIVSHDRYFLNRVCNGIIAFEGNGEIYYSEGDYEYYIEKRKSRIVTNGKPKSKKEIQETSAKPKRKKLNFKDALELEQIEEKIVTAEDEVERIERIFSSPDFYIEYKEQTNELKNQLESAKEKVKQLYDRWAELERLKESLSNQ</sequence>
<evidence type="ECO:0000256" key="1">
    <source>
        <dbReference type="ARBA" id="ARBA00022490"/>
    </source>
</evidence>
<dbReference type="Gene3D" id="3.40.50.300">
    <property type="entry name" value="P-loop containing nucleotide triphosphate hydrolases"/>
    <property type="match status" value="2"/>
</dbReference>
<keyword evidence="3" id="KW-0699">rRNA-binding</keyword>
<feature type="domain" description="ABC transporter" evidence="12">
    <location>
        <begin position="6"/>
        <end position="247"/>
    </location>
</feature>